<dbReference type="GO" id="GO:0046872">
    <property type="term" value="F:metal ion binding"/>
    <property type="evidence" value="ECO:0007669"/>
    <property type="project" value="UniProtKB-KW"/>
</dbReference>
<organism evidence="2 3">
    <name type="scientific">Paenibacillus montanisoli</name>
    <dbReference type="NCBI Taxonomy" id="2081970"/>
    <lineage>
        <taxon>Bacteria</taxon>
        <taxon>Bacillati</taxon>
        <taxon>Bacillota</taxon>
        <taxon>Bacilli</taxon>
        <taxon>Bacillales</taxon>
        <taxon>Paenibacillaceae</taxon>
        <taxon>Paenibacillus</taxon>
    </lineage>
</organism>
<dbReference type="OrthoDB" id="9761704at2"/>
<evidence type="ECO:0000313" key="3">
    <source>
        <dbReference type="Proteomes" id="UP000249260"/>
    </source>
</evidence>
<comment type="caution">
    <text evidence="2">The sequence shown here is derived from an EMBL/GenBank/DDBJ whole genome shotgun (WGS) entry which is preliminary data.</text>
</comment>
<sequence length="384" mass="41354">MDGPILPEQIMNEERAGMQDRVSLKEKFFGCIAGAHVGAALGAPVQGRSWQEIEEEFGVLDKLMPYERSWARAAGTTESGIERQKLLITAICERQDRVTAEDVRAIWNADLCRGSAEKVMEPFDIGLLAVANSGIPARDLGKYCDYAGQSNFAGFCHPVGLINAGDVKNAIRDAFELGQLYQASGSYGVKWSGVTAAAIAAATKPDATIDSVIHDLFTHCQYADVGARIDGYKYGYLRDNVPEELEKGLKLTAGCQDFRELRQAFDRIYHGCGVPYGSSFANEVVTKAICIVKMVDANVHDAIIAGANMGRDTVGVTALAAGISGAIRGSAALPKSFVAQVDYATNLNKYTCSKKTIAAQAESLYQAFQSRLLSINSLVAEMIV</sequence>
<dbReference type="Gene3D" id="1.10.4080.10">
    <property type="entry name" value="ADP-ribosylation/Crystallin J1"/>
    <property type="match status" value="1"/>
</dbReference>
<gene>
    <name evidence="2" type="ORF">DL346_11075</name>
</gene>
<dbReference type="SUPFAM" id="SSF101478">
    <property type="entry name" value="ADP-ribosylglycohydrolase"/>
    <property type="match status" value="1"/>
</dbReference>
<protein>
    <recommendedName>
        <fullName evidence="4">ADP-ribosylglycohydrolase family protein</fullName>
    </recommendedName>
</protein>
<comment type="cofactor">
    <cofactor evidence="1">
        <name>Mg(2+)</name>
        <dbReference type="ChEBI" id="CHEBI:18420"/>
    </cofactor>
    <text evidence="1">Binds 2 magnesium ions per subunit.</text>
</comment>
<evidence type="ECO:0000313" key="2">
    <source>
        <dbReference type="EMBL" id="RAP75962.1"/>
    </source>
</evidence>
<accession>A0A328U1M5</accession>
<keyword evidence="3" id="KW-1185">Reference proteome</keyword>
<evidence type="ECO:0008006" key="4">
    <source>
        <dbReference type="Google" id="ProtNLM"/>
    </source>
</evidence>
<name>A0A328U1M5_9BACL</name>
<dbReference type="EMBL" id="QLUW01000002">
    <property type="protein sequence ID" value="RAP75962.1"/>
    <property type="molecule type" value="Genomic_DNA"/>
</dbReference>
<evidence type="ECO:0000256" key="1">
    <source>
        <dbReference type="PIRSR" id="PIRSR605502-1"/>
    </source>
</evidence>
<dbReference type="InterPro" id="IPR036705">
    <property type="entry name" value="Ribosyl_crysJ1_sf"/>
</dbReference>
<dbReference type="Proteomes" id="UP000249260">
    <property type="component" value="Unassembled WGS sequence"/>
</dbReference>
<feature type="binding site" evidence="1">
    <location>
        <position position="312"/>
    </location>
    <ligand>
        <name>Mg(2+)</name>
        <dbReference type="ChEBI" id="CHEBI:18420"/>
        <label>1</label>
    </ligand>
</feature>
<dbReference type="Pfam" id="PF03747">
    <property type="entry name" value="ADP_ribosyl_GH"/>
    <property type="match status" value="1"/>
</dbReference>
<keyword evidence="1" id="KW-0460">Magnesium</keyword>
<dbReference type="AlphaFoldDB" id="A0A328U1M5"/>
<dbReference type="InterPro" id="IPR005502">
    <property type="entry name" value="Ribosyl_crysJ1"/>
</dbReference>
<proteinExistence type="predicted"/>
<reference evidence="2 3" key="1">
    <citation type="submission" date="2018-06" db="EMBL/GenBank/DDBJ databases">
        <title>Paenibacillus montanisoli sp. nov., isolated from mountain area soil.</title>
        <authorList>
            <person name="Wu M."/>
        </authorList>
    </citation>
    <scope>NUCLEOTIDE SEQUENCE [LARGE SCALE GENOMIC DNA]</scope>
    <source>
        <strain evidence="2 3">RA17</strain>
    </source>
</reference>
<keyword evidence="1" id="KW-0479">Metal-binding</keyword>